<accession>A0A369JGH4</accession>
<dbReference type="Proteomes" id="UP000076154">
    <property type="component" value="Unassembled WGS sequence"/>
</dbReference>
<dbReference type="Gene3D" id="3.90.1200.10">
    <property type="match status" value="1"/>
</dbReference>
<proteinExistence type="predicted"/>
<name>A0A369JGH4_HYPMA</name>
<dbReference type="SUPFAM" id="SSF56112">
    <property type="entry name" value="Protein kinase-like (PK-like)"/>
    <property type="match status" value="1"/>
</dbReference>
<organism evidence="2 3">
    <name type="scientific">Hypsizygus marmoreus</name>
    <name type="common">White beech mushroom</name>
    <name type="synonym">Agaricus marmoreus</name>
    <dbReference type="NCBI Taxonomy" id="39966"/>
    <lineage>
        <taxon>Eukaryota</taxon>
        <taxon>Fungi</taxon>
        <taxon>Dikarya</taxon>
        <taxon>Basidiomycota</taxon>
        <taxon>Agaricomycotina</taxon>
        <taxon>Agaricomycetes</taxon>
        <taxon>Agaricomycetidae</taxon>
        <taxon>Agaricales</taxon>
        <taxon>Tricholomatineae</taxon>
        <taxon>Lyophyllaceae</taxon>
        <taxon>Hypsizygus</taxon>
    </lineage>
</organism>
<gene>
    <name evidence="2" type="primary">AIM9_3</name>
    <name evidence="2" type="ORF">Hypma_013330</name>
</gene>
<dbReference type="Pfam" id="PF01636">
    <property type="entry name" value="APH"/>
    <property type="match status" value="1"/>
</dbReference>
<dbReference type="InParanoid" id="A0A369JGH4"/>
<evidence type="ECO:0000259" key="1">
    <source>
        <dbReference type="Pfam" id="PF01636"/>
    </source>
</evidence>
<dbReference type="PANTHER" id="PTHR21310">
    <property type="entry name" value="AMINOGLYCOSIDE PHOSPHOTRANSFERASE-RELATED-RELATED"/>
    <property type="match status" value="1"/>
</dbReference>
<comment type="caution">
    <text evidence="2">The sequence shown here is derived from an EMBL/GenBank/DDBJ whole genome shotgun (WGS) entry which is preliminary data.</text>
</comment>
<dbReference type="OrthoDB" id="8300194at2759"/>
<dbReference type="PANTHER" id="PTHR21310:SF13">
    <property type="entry name" value="AMINOGLYCOSIDE PHOSPHOTRANSFERASE DOMAIN-CONTAINING PROTEIN"/>
    <property type="match status" value="1"/>
</dbReference>
<keyword evidence="3" id="KW-1185">Reference proteome</keyword>
<dbReference type="InterPro" id="IPR002575">
    <property type="entry name" value="Aminoglycoside_PTrfase"/>
</dbReference>
<protein>
    <submittedName>
        <fullName evidence="2">Altered inheritance of mitochondria protein 9, mitochondrial</fullName>
    </submittedName>
</protein>
<reference evidence="2" key="1">
    <citation type="submission" date="2018-04" db="EMBL/GenBank/DDBJ databases">
        <title>Whole genome sequencing of Hypsizygus marmoreus.</title>
        <authorList>
            <person name="Choi I.-G."/>
            <person name="Min B."/>
            <person name="Kim J.-G."/>
            <person name="Kim S."/>
            <person name="Oh Y.-L."/>
            <person name="Kong W.-S."/>
            <person name="Park H."/>
            <person name="Jeong J."/>
            <person name="Song E.-S."/>
        </authorList>
    </citation>
    <scope>NUCLEOTIDE SEQUENCE [LARGE SCALE GENOMIC DNA]</scope>
    <source>
        <strain evidence="2">51987-8</strain>
    </source>
</reference>
<dbReference type="InterPro" id="IPR051678">
    <property type="entry name" value="AGP_Transferase"/>
</dbReference>
<dbReference type="AlphaFoldDB" id="A0A369JGH4"/>
<evidence type="ECO:0000313" key="2">
    <source>
        <dbReference type="EMBL" id="RDB19687.1"/>
    </source>
</evidence>
<feature type="domain" description="Aminoglycoside phosphotransferase" evidence="1">
    <location>
        <begin position="72"/>
        <end position="271"/>
    </location>
</feature>
<dbReference type="InterPro" id="IPR011009">
    <property type="entry name" value="Kinase-like_dom_sf"/>
</dbReference>
<sequence>MSAMAPSIYNPNRRQTIDFEPLKQAVHRLLGLEVLEITYLGYGYFNAVHELKMSSGPSLVARITYNFKTDAKSRTWATEQTTRERYVLELVRPFVPVPRILAQDLDPNNAIGAPFTIMERIYGEDQWRALPAMSLPEKIKYVSSLAEMMVRIFQIEMPSIGMLERLNDDGRPVVGPFILDMKSVRMLPPCSTIDEYIAARLDLDTGQGVSYTPSLFDFSVPDLFSRLRVLAARLIPRDDPSLLQPVLVHLDLDFANVMVKDAAVSAIIDWEIHAALPACLAVGYPPFIRYDGMYDPKYDIIDRDYPLIGSCATVDEAPILKAAFRQTAERLSNDFIWALDRGEVLRQLLDFVDRNLDQRLAACYQWERETALALDLA</sequence>
<dbReference type="EMBL" id="LUEZ02000077">
    <property type="protein sequence ID" value="RDB19687.1"/>
    <property type="molecule type" value="Genomic_DNA"/>
</dbReference>
<evidence type="ECO:0000313" key="3">
    <source>
        <dbReference type="Proteomes" id="UP000076154"/>
    </source>
</evidence>